<gene>
    <name evidence="13" type="ORF">H7F53_14225</name>
</gene>
<reference evidence="13 14" key="1">
    <citation type="submission" date="2020-08" db="EMBL/GenBank/DDBJ databases">
        <title>The genome sequence of type strain Novosphingobium piscinae KCTC 42194.</title>
        <authorList>
            <person name="Liu Y."/>
        </authorList>
    </citation>
    <scope>NUCLEOTIDE SEQUENCE [LARGE SCALE GENOMIC DNA]</scope>
    <source>
        <strain evidence="13 14">KCTC 42194</strain>
    </source>
</reference>
<evidence type="ECO:0000256" key="7">
    <source>
        <dbReference type="ARBA" id="ARBA00023237"/>
    </source>
</evidence>
<comment type="similarity">
    <text evidence="8 9">Belongs to the TonB-dependent receptor family.</text>
</comment>
<dbReference type="InterPro" id="IPR037066">
    <property type="entry name" value="Plug_dom_sf"/>
</dbReference>
<keyword evidence="13" id="KW-0675">Receptor</keyword>
<dbReference type="PROSITE" id="PS52016">
    <property type="entry name" value="TONB_DEPENDENT_REC_3"/>
    <property type="match status" value="1"/>
</dbReference>
<evidence type="ECO:0000256" key="2">
    <source>
        <dbReference type="ARBA" id="ARBA00022448"/>
    </source>
</evidence>
<keyword evidence="6 8" id="KW-0472">Membrane</keyword>
<evidence type="ECO:0000256" key="10">
    <source>
        <dbReference type="SAM" id="SignalP"/>
    </source>
</evidence>
<keyword evidence="5 9" id="KW-0798">TonB box</keyword>
<keyword evidence="7 8" id="KW-0998">Cell outer membrane</keyword>
<evidence type="ECO:0000256" key="6">
    <source>
        <dbReference type="ARBA" id="ARBA00023136"/>
    </source>
</evidence>
<dbReference type="Pfam" id="PF00593">
    <property type="entry name" value="TonB_dep_Rec_b-barrel"/>
    <property type="match status" value="1"/>
</dbReference>
<proteinExistence type="inferred from homology"/>
<dbReference type="SUPFAM" id="SSF56935">
    <property type="entry name" value="Porins"/>
    <property type="match status" value="1"/>
</dbReference>
<evidence type="ECO:0000259" key="11">
    <source>
        <dbReference type="Pfam" id="PF00593"/>
    </source>
</evidence>
<name>A0A7X1G1J6_9SPHN</name>
<evidence type="ECO:0000313" key="14">
    <source>
        <dbReference type="Proteomes" id="UP000551327"/>
    </source>
</evidence>
<dbReference type="InterPro" id="IPR000531">
    <property type="entry name" value="Beta-barrel_TonB"/>
</dbReference>
<evidence type="ECO:0000256" key="1">
    <source>
        <dbReference type="ARBA" id="ARBA00004571"/>
    </source>
</evidence>
<feature type="domain" description="TonB-dependent receptor-like beta-barrel" evidence="11">
    <location>
        <begin position="398"/>
        <end position="899"/>
    </location>
</feature>
<comment type="subcellular location">
    <subcellularLocation>
        <location evidence="1 8">Cell outer membrane</location>
        <topology evidence="1 8">Multi-pass membrane protein</topology>
    </subcellularLocation>
</comment>
<evidence type="ECO:0000313" key="13">
    <source>
        <dbReference type="EMBL" id="MBC2670307.1"/>
    </source>
</evidence>
<dbReference type="AlphaFoldDB" id="A0A7X1G1J6"/>
<keyword evidence="10" id="KW-0732">Signal</keyword>
<dbReference type="GO" id="GO:0009279">
    <property type="term" value="C:cell outer membrane"/>
    <property type="evidence" value="ECO:0007669"/>
    <property type="project" value="UniProtKB-SubCell"/>
</dbReference>
<keyword evidence="4 8" id="KW-0812">Transmembrane</keyword>
<dbReference type="PANTHER" id="PTHR47234">
    <property type="match status" value="1"/>
</dbReference>
<dbReference type="RefSeq" id="WP_185680169.1">
    <property type="nucleotide sequence ID" value="NZ_JACLAX010000017.1"/>
</dbReference>
<keyword evidence="3 8" id="KW-1134">Transmembrane beta strand</keyword>
<protein>
    <submittedName>
        <fullName evidence="13">TonB-dependent receptor</fullName>
    </submittedName>
</protein>
<keyword evidence="2 8" id="KW-0813">Transport</keyword>
<dbReference type="InterPro" id="IPR036942">
    <property type="entry name" value="Beta-barrel_TonB_sf"/>
</dbReference>
<dbReference type="Gene3D" id="2.40.170.20">
    <property type="entry name" value="TonB-dependent receptor, beta-barrel domain"/>
    <property type="match status" value="1"/>
</dbReference>
<feature type="domain" description="TonB-dependent receptor plug" evidence="12">
    <location>
        <begin position="60"/>
        <end position="172"/>
    </location>
</feature>
<evidence type="ECO:0000259" key="12">
    <source>
        <dbReference type="Pfam" id="PF07715"/>
    </source>
</evidence>
<organism evidence="13 14">
    <name type="scientific">Novosphingobium piscinae</name>
    <dbReference type="NCBI Taxonomy" id="1507448"/>
    <lineage>
        <taxon>Bacteria</taxon>
        <taxon>Pseudomonadati</taxon>
        <taxon>Pseudomonadota</taxon>
        <taxon>Alphaproteobacteria</taxon>
        <taxon>Sphingomonadales</taxon>
        <taxon>Sphingomonadaceae</taxon>
        <taxon>Novosphingobium</taxon>
    </lineage>
</organism>
<dbReference type="Proteomes" id="UP000551327">
    <property type="component" value="Unassembled WGS sequence"/>
</dbReference>
<evidence type="ECO:0000256" key="3">
    <source>
        <dbReference type="ARBA" id="ARBA00022452"/>
    </source>
</evidence>
<comment type="caution">
    <text evidence="13">The sequence shown here is derived from an EMBL/GenBank/DDBJ whole genome shotgun (WGS) entry which is preliminary data.</text>
</comment>
<dbReference type="Gene3D" id="2.170.130.10">
    <property type="entry name" value="TonB-dependent receptor, plug domain"/>
    <property type="match status" value="1"/>
</dbReference>
<feature type="signal peptide" evidence="10">
    <location>
        <begin position="1"/>
        <end position="26"/>
    </location>
</feature>
<evidence type="ECO:0000256" key="5">
    <source>
        <dbReference type="ARBA" id="ARBA00023077"/>
    </source>
</evidence>
<accession>A0A7X1G1J6</accession>
<evidence type="ECO:0000256" key="9">
    <source>
        <dbReference type="RuleBase" id="RU003357"/>
    </source>
</evidence>
<evidence type="ECO:0000256" key="8">
    <source>
        <dbReference type="PROSITE-ProRule" id="PRU01360"/>
    </source>
</evidence>
<dbReference type="InterPro" id="IPR012910">
    <property type="entry name" value="Plug_dom"/>
</dbReference>
<feature type="chain" id="PRO_5031415663" evidence="10">
    <location>
        <begin position="27"/>
        <end position="934"/>
    </location>
</feature>
<evidence type="ECO:0000256" key="4">
    <source>
        <dbReference type="ARBA" id="ARBA00022692"/>
    </source>
</evidence>
<keyword evidence="14" id="KW-1185">Reference proteome</keyword>
<dbReference type="PANTHER" id="PTHR47234:SF3">
    <property type="entry name" value="SECRETIN_TONB SHORT N-TERMINAL DOMAIN-CONTAINING PROTEIN"/>
    <property type="match status" value="1"/>
</dbReference>
<dbReference type="EMBL" id="JACLAX010000017">
    <property type="protein sequence ID" value="MBC2670307.1"/>
    <property type="molecule type" value="Genomic_DNA"/>
</dbReference>
<dbReference type="InterPro" id="IPR039426">
    <property type="entry name" value="TonB-dep_rcpt-like"/>
</dbReference>
<sequence>MILLNAHKRRLFATSLAVLAASLAIAASEASAQAAGSTEAEAAEIIVTGSRVAVAPGAAMPAPTTVLDQSVIRALGIPNVGDALLQLPSLLNSASPTQTFALSPQNIGSRIANLRGLGASRTLVLVDGRRFVPSTSRASVDLALVPSAIIARSEIVTGGASAAYGSDAVAGVINLVTDTNLKGWRGQIQRGIAQAGDNDSFNASLAGGTAFADGRGKVIAAAEYEENGGQGDYYSRDWSATESCQLANFVDPTKPANLIVPGCRTGFLTANGLIVGGPLNDQQFSADGQSLVPFVAGQYRGFFQSGGTGAGENAFFKGPLMAGQYRRYSAYGHAEFVLSDAVQPYIDLSYGSITGRNVGAQGRFSLFTGGGLVLRGDNPFLPASVRAAIGPAGSISIGKALNDLGNSLGRSETSTFRVVGGIKGDLADRWHWNAYFQHGETTYKEQQFNNLIPARLRQAVDAVAGPGGTVICRNQSNGCQPFNPLGYGNFSAAAAAFVTGTSQQDKTIRQDVAAAEVRGDLVRLPGGPLALAAGGEYRKDTFRATADPLSLAGAFYTFNGSNVAGSIAVTEGFAELNAPLLADLPFAKALTLNGAVRRTHYSTSGNVTTWKVGGVWQPASLLRFRATRSRDIRAPNVSELFSPLVNGQISVTDPLNNNRQVLVPTRTGGNPLLRPEIADTTTVGLVLNPVRDLFLSVDYYDISVKGVIATTGATNILLQCQRGSASDCARVTRDSTNAITLISDTFANLNQLQTRGIDFELNYRHQLAGGMLSFKGLATYVDKLATRFVATNSVVDLAGQTGNPNFGAGPGVPHFQLTSYLTWAGKGGTSITVQNRFIGQGRYDVLLIGPDEPGYNVSLPNSSDDNSVPSRFYTNLSITQSIPAFGDGVMELYVVVNNLFNTDPPIAPGASSATNGILFDQVGRAFTAGARFRF</sequence>
<dbReference type="Pfam" id="PF07715">
    <property type="entry name" value="Plug"/>
    <property type="match status" value="1"/>
</dbReference>